<evidence type="ECO:0000313" key="3">
    <source>
        <dbReference type="EMBL" id="KFG72300.1"/>
    </source>
</evidence>
<dbReference type="AlphaFoldDB" id="A0A086MTT2"/>
<feature type="signal peptide" evidence="2">
    <location>
        <begin position="1"/>
        <end position="29"/>
    </location>
</feature>
<dbReference type="Proteomes" id="UP000029095">
    <property type="component" value="Unassembled WGS sequence"/>
</dbReference>
<comment type="caution">
    <text evidence="3">The sequence shown here is derived from an EMBL/GenBank/DDBJ whole genome shotgun (WGS) entry which is preliminary data.</text>
</comment>
<evidence type="ECO:0000256" key="1">
    <source>
        <dbReference type="SAM" id="MobiDB-lite"/>
    </source>
</evidence>
<feature type="chain" id="PRO_5039387688" description="Secreted protein" evidence="2">
    <location>
        <begin position="30"/>
        <end position="108"/>
    </location>
</feature>
<dbReference type="STRING" id="1915400.FM21_29555"/>
<keyword evidence="2" id="KW-0732">Signal</keyword>
<feature type="region of interest" description="Disordered" evidence="1">
    <location>
        <begin position="48"/>
        <end position="82"/>
    </location>
</feature>
<gene>
    <name evidence="3" type="ORF">FM21_29555</name>
</gene>
<accession>A0A086MTT2</accession>
<evidence type="ECO:0008006" key="5">
    <source>
        <dbReference type="Google" id="ProtNLM"/>
    </source>
</evidence>
<evidence type="ECO:0000256" key="2">
    <source>
        <dbReference type="SAM" id="SignalP"/>
    </source>
</evidence>
<dbReference type="HOGENOM" id="CLU_149378_1_1_11"/>
<dbReference type="EMBL" id="JNFQ01000003">
    <property type="protein sequence ID" value="KFG72300.1"/>
    <property type="molecule type" value="Genomic_DNA"/>
</dbReference>
<name>A0A086MTT2_9ACTN</name>
<feature type="compositionally biased region" description="Polar residues" evidence="1">
    <location>
        <begin position="65"/>
        <end position="82"/>
    </location>
</feature>
<evidence type="ECO:0000313" key="4">
    <source>
        <dbReference type="Proteomes" id="UP000029095"/>
    </source>
</evidence>
<dbReference type="RefSeq" id="WP_043382366.1">
    <property type="nucleotide sequence ID" value="NZ_KN039947.1"/>
</dbReference>
<sequence length="108" mass="10471">MASIRTARVVAAVAALPLAAALFGGIATAGNGAFADDGSNATASEANAGILGSGVGDDNNGNSSTTQQQAVGSGASNQSNTAQVDGSAFTAINQGNKNVAVSFSPLWW</sequence>
<organism evidence="3 4">
    <name type="scientific">Streptomyces mutabilis</name>
    <dbReference type="NCBI Taxonomy" id="67332"/>
    <lineage>
        <taxon>Bacteria</taxon>
        <taxon>Bacillati</taxon>
        <taxon>Actinomycetota</taxon>
        <taxon>Actinomycetes</taxon>
        <taxon>Kitasatosporales</taxon>
        <taxon>Streptomycetaceae</taxon>
        <taxon>Streptomyces</taxon>
    </lineage>
</organism>
<proteinExistence type="predicted"/>
<reference evidence="3 4" key="1">
    <citation type="submission" date="2014-05" db="EMBL/GenBank/DDBJ databases">
        <title>Complete genome sequence of the Streptomyces mutabilis TRM45540.</title>
        <authorList>
            <person name="Luo X."/>
            <person name="Zhang L."/>
        </authorList>
    </citation>
    <scope>NUCLEOTIDE SEQUENCE [LARGE SCALE GENOMIC DNA]</scope>
    <source>
        <strain evidence="3 4">TRM45540</strain>
    </source>
</reference>
<keyword evidence="4" id="KW-1185">Reference proteome</keyword>
<protein>
    <recommendedName>
        <fullName evidence="5">Secreted protein</fullName>
    </recommendedName>
</protein>